<comment type="caution">
    <text evidence="2">The sequence shown here is derived from an EMBL/GenBank/DDBJ whole genome shotgun (WGS) entry which is preliminary data.</text>
</comment>
<keyword evidence="1" id="KW-0472">Membrane</keyword>
<proteinExistence type="predicted"/>
<evidence type="ECO:0000313" key="3">
    <source>
        <dbReference type="Proteomes" id="UP000034491"/>
    </source>
</evidence>
<evidence type="ECO:0008006" key="4">
    <source>
        <dbReference type="Google" id="ProtNLM"/>
    </source>
</evidence>
<feature type="transmembrane region" description="Helical" evidence="1">
    <location>
        <begin position="31"/>
        <end position="50"/>
    </location>
</feature>
<keyword evidence="3" id="KW-1185">Reference proteome</keyword>
<dbReference type="Proteomes" id="UP000034491">
    <property type="component" value="Unassembled WGS sequence"/>
</dbReference>
<evidence type="ECO:0000256" key="1">
    <source>
        <dbReference type="SAM" id="Phobius"/>
    </source>
</evidence>
<gene>
    <name evidence="2" type="ORF">WH95_18335</name>
</gene>
<dbReference type="RefSeq" id="WP_046509833.1">
    <property type="nucleotide sequence ID" value="NZ_LANI01000032.1"/>
</dbReference>
<accession>A0A0M2R5Y6</accession>
<name>A0A0M2R5Y6_9PROT</name>
<keyword evidence="1" id="KW-0812">Transmembrane</keyword>
<sequence>MEEANQAFLVALEYAQKQIDWYQFFGISKLILFRVVGGLSIICTIFIAYLSATLDDKKTTLFSLSKKKLVTILAIVSALSVSLSGFFGWRGAWESHRLAQFQIESLMVETEIRKLKLESDGDVAGVFMLANELSEETARIVQHESSEYFSFIPSIDEGVNASSMPREVR</sequence>
<dbReference type="AlphaFoldDB" id="A0A0M2R5Y6"/>
<organism evidence="2 3">
    <name type="scientific">Kiloniella litopenaei</name>
    <dbReference type="NCBI Taxonomy" id="1549748"/>
    <lineage>
        <taxon>Bacteria</taxon>
        <taxon>Pseudomonadati</taxon>
        <taxon>Pseudomonadota</taxon>
        <taxon>Alphaproteobacteria</taxon>
        <taxon>Rhodospirillales</taxon>
        <taxon>Kiloniellaceae</taxon>
        <taxon>Kiloniella</taxon>
    </lineage>
</organism>
<feature type="transmembrane region" description="Helical" evidence="1">
    <location>
        <begin position="70"/>
        <end position="89"/>
    </location>
</feature>
<keyword evidence="1" id="KW-1133">Transmembrane helix</keyword>
<protein>
    <recommendedName>
        <fullName evidence="4">SMODS and SLOG-associating 2TM effector domain-containing protein</fullName>
    </recommendedName>
</protein>
<dbReference type="EMBL" id="LANI01000032">
    <property type="protein sequence ID" value="KKJ75405.1"/>
    <property type="molecule type" value="Genomic_DNA"/>
</dbReference>
<evidence type="ECO:0000313" key="2">
    <source>
        <dbReference type="EMBL" id="KKJ75405.1"/>
    </source>
</evidence>
<reference evidence="2 3" key="1">
    <citation type="submission" date="2015-03" db="EMBL/GenBank/DDBJ databases">
        <title>Genome sequence of Kiloniella sp. P1-1, isolated from the gut microflora of Pacific white shrimp, Penaeus vannamei.</title>
        <authorList>
            <person name="Shao Z."/>
            <person name="Wang L."/>
            <person name="Li X."/>
        </authorList>
    </citation>
    <scope>NUCLEOTIDE SEQUENCE [LARGE SCALE GENOMIC DNA]</scope>
    <source>
        <strain evidence="2 3">P1-1</strain>
    </source>
</reference>
<dbReference type="OrthoDB" id="8479617at2"/>